<name>X1J3E0_9ZZZZ</name>
<sequence length="153" mass="17290">MLPNILEVMTLIQLKTSKPQCEPYYYDWGEVGLIHVYGSEIIPSSEYFVQAIEEGYDTQNETYYSESLQINTSRWGDLVSGSCSSWTAPDGIVDFMDITAVADKFKNLPTAPIKVRCDISSNIPDQKVDFVDISYITDAFKEEPYPFTGPENC</sequence>
<dbReference type="Gene3D" id="1.10.1330.10">
    <property type="entry name" value="Dockerin domain"/>
    <property type="match status" value="1"/>
</dbReference>
<evidence type="ECO:0000313" key="1">
    <source>
        <dbReference type="EMBL" id="GAH89231.1"/>
    </source>
</evidence>
<comment type="caution">
    <text evidence="1">The sequence shown here is derived from an EMBL/GenBank/DDBJ whole genome shotgun (WGS) entry which is preliminary data.</text>
</comment>
<protein>
    <submittedName>
        <fullName evidence="1">Uncharacterized protein</fullName>
    </submittedName>
</protein>
<dbReference type="EMBL" id="BARU01038964">
    <property type="protein sequence ID" value="GAH89231.1"/>
    <property type="molecule type" value="Genomic_DNA"/>
</dbReference>
<accession>X1J3E0</accession>
<dbReference type="GO" id="GO:0000272">
    <property type="term" value="P:polysaccharide catabolic process"/>
    <property type="evidence" value="ECO:0007669"/>
    <property type="project" value="InterPro"/>
</dbReference>
<reference evidence="1" key="1">
    <citation type="journal article" date="2014" name="Front. Microbiol.">
        <title>High frequency of phylogenetically diverse reductive dehalogenase-homologous genes in deep subseafloor sedimentary metagenomes.</title>
        <authorList>
            <person name="Kawai M."/>
            <person name="Futagami T."/>
            <person name="Toyoda A."/>
            <person name="Takaki Y."/>
            <person name="Nishi S."/>
            <person name="Hori S."/>
            <person name="Arai W."/>
            <person name="Tsubouchi T."/>
            <person name="Morono Y."/>
            <person name="Uchiyama I."/>
            <person name="Ito T."/>
            <person name="Fujiyama A."/>
            <person name="Inagaki F."/>
            <person name="Takami H."/>
        </authorList>
    </citation>
    <scope>NUCLEOTIDE SEQUENCE</scope>
    <source>
        <strain evidence="1">Expedition CK06-06</strain>
    </source>
</reference>
<proteinExistence type="predicted"/>
<dbReference type="InterPro" id="IPR036439">
    <property type="entry name" value="Dockerin_dom_sf"/>
</dbReference>
<dbReference type="AlphaFoldDB" id="X1J3E0"/>
<organism evidence="1">
    <name type="scientific">marine sediment metagenome</name>
    <dbReference type="NCBI Taxonomy" id="412755"/>
    <lineage>
        <taxon>unclassified sequences</taxon>
        <taxon>metagenomes</taxon>
        <taxon>ecological metagenomes</taxon>
    </lineage>
</organism>
<gene>
    <name evidence="1" type="ORF">S03H2_60463</name>
</gene>